<evidence type="ECO:0000313" key="1">
    <source>
        <dbReference type="EMBL" id="GAG40153.1"/>
    </source>
</evidence>
<name>X0XU52_9ZZZZ</name>
<sequence length="44" mass="5255">MKKTFYKNRVQLQNPKSKLWVKVDISIGKILGHKKTPYKNIRKV</sequence>
<comment type="caution">
    <text evidence="1">The sequence shown here is derived from an EMBL/GenBank/DDBJ whole genome shotgun (WGS) entry which is preliminary data.</text>
</comment>
<accession>X0XU52</accession>
<gene>
    <name evidence="1" type="ORF">S01H1_65852</name>
</gene>
<protein>
    <submittedName>
        <fullName evidence="1">Uncharacterized protein</fullName>
    </submittedName>
</protein>
<reference evidence="1" key="1">
    <citation type="journal article" date="2014" name="Front. Microbiol.">
        <title>High frequency of phylogenetically diverse reductive dehalogenase-homologous genes in deep subseafloor sedimentary metagenomes.</title>
        <authorList>
            <person name="Kawai M."/>
            <person name="Futagami T."/>
            <person name="Toyoda A."/>
            <person name="Takaki Y."/>
            <person name="Nishi S."/>
            <person name="Hori S."/>
            <person name="Arai W."/>
            <person name="Tsubouchi T."/>
            <person name="Morono Y."/>
            <person name="Uchiyama I."/>
            <person name="Ito T."/>
            <person name="Fujiyama A."/>
            <person name="Inagaki F."/>
            <person name="Takami H."/>
        </authorList>
    </citation>
    <scope>NUCLEOTIDE SEQUENCE</scope>
    <source>
        <strain evidence="1">Expedition CK06-06</strain>
    </source>
</reference>
<proteinExistence type="predicted"/>
<dbReference type="AlphaFoldDB" id="X0XU52"/>
<dbReference type="EMBL" id="BARS01043502">
    <property type="protein sequence ID" value="GAG40153.1"/>
    <property type="molecule type" value="Genomic_DNA"/>
</dbReference>
<organism evidence="1">
    <name type="scientific">marine sediment metagenome</name>
    <dbReference type="NCBI Taxonomy" id="412755"/>
    <lineage>
        <taxon>unclassified sequences</taxon>
        <taxon>metagenomes</taxon>
        <taxon>ecological metagenomes</taxon>
    </lineage>
</organism>